<feature type="region of interest" description="Disordered" evidence="1">
    <location>
        <begin position="286"/>
        <end position="401"/>
    </location>
</feature>
<feature type="compositionally biased region" description="Polar residues" evidence="1">
    <location>
        <begin position="290"/>
        <end position="299"/>
    </location>
</feature>
<dbReference type="GeneID" id="18168446"/>
<feature type="region of interest" description="Disordered" evidence="1">
    <location>
        <begin position="64"/>
        <end position="112"/>
    </location>
</feature>
<reference evidence="2 3" key="1">
    <citation type="journal article" date="2011" name="Genome Biol.">
        <title>Genome sequence of the insect pathogenic fungus Cordyceps militaris, a valued traditional Chinese medicine.</title>
        <authorList>
            <person name="Zheng P."/>
            <person name="Xia Y."/>
            <person name="Xiao G."/>
            <person name="Xiong C."/>
            <person name="Hu X."/>
            <person name="Zhang S."/>
            <person name="Zheng H."/>
            <person name="Huang Y."/>
            <person name="Zhou Y."/>
            <person name="Wang S."/>
            <person name="Zhao G.P."/>
            <person name="Liu X."/>
            <person name="St Leger R.J."/>
            <person name="Wang C."/>
        </authorList>
    </citation>
    <scope>NUCLEOTIDE SEQUENCE [LARGE SCALE GENOMIC DNA]</scope>
    <source>
        <strain evidence="2 3">CM01</strain>
    </source>
</reference>
<feature type="compositionally biased region" description="Polar residues" evidence="1">
    <location>
        <begin position="365"/>
        <end position="381"/>
    </location>
</feature>
<name>G3JMC4_CORMM</name>
<dbReference type="Proteomes" id="UP000001610">
    <property type="component" value="Unassembled WGS sequence"/>
</dbReference>
<evidence type="ECO:0000313" key="3">
    <source>
        <dbReference type="Proteomes" id="UP000001610"/>
    </source>
</evidence>
<dbReference type="KEGG" id="cmt:CCM_06432"/>
<dbReference type="CDD" id="cd12148">
    <property type="entry name" value="fungal_TF_MHR"/>
    <property type="match status" value="1"/>
</dbReference>
<proteinExistence type="predicted"/>
<evidence type="ECO:0000313" key="2">
    <source>
        <dbReference type="EMBL" id="EGX90012.1"/>
    </source>
</evidence>
<dbReference type="EMBL" id="JH126403">
    <property type="protein sequence ID" value="EGX90012.1"/>
    <property type="molecule type" value="Genomic_DNA"/>
</dbReference>
<keyword evidence="3" id="KW-1185">Reference proteome</keyword>
<feature type="compositionally biased region" description="Polar residues" evidence="1">
    <location>
        <begin position="75"/>
        <end position="90"/>
    </location>
</feature>
<dbReference type="RefSeq" id="XP_006671636.1">
    <property type="nucleotide sequence ID" value="XM_006671573.1"/>
</dbReference>
<dbReference type="HOGENOM" id="CLU_362470_0_0_1"/>
<dbReference type="InParanoid" id="G3JMC4"/>
<gene>
    <name evidence="2" type="ORF">CCM_06432</name>
</gene>
<feature type="compositionally biased region" description="Low complexity" evidence="1">
    <location>
        <begin position="390"/>
        <end position="401"/>
    </location>
</feature>
<organism evidence="2 3">
    <name type="scientific">Cordyceps militaris (strain CM01)</name>
    <name type="common">Caterpillar fungus</name>
    <dbReference type="NCBI Taxonomy" id="983644"/>
    <lineage>
        <taxon>Eukaryota</taxon>
        <taxon>Fungi</taxon>
        <taxon>Dikarya</taxon>
        <taxon>Ascomycota</taxon>
        <taxon>Pezizomycotina</taxon>
        <taxon>Sordariomycetes</taxon>
        <taxon>Hypocreomycetidae</taxon>
        <taxon>Hypocreales</taxon>
        <taxon>Cordycipitaceae</taxon>
        <taxon>Cordyceps</taxon>
    </lineage>
</organism>
<protein>
    <recommendedName>
        <fullName evidence="4">Conidial development protein fluffy</fullName>
    </recommendedName>
</protein>
<dbReference type="VEuPathDB" id="FungiDB:CCM_06432"/>
<dbReference type="AlphaFoldDB" id="G3JMC4"/>
<accession>G3JMC4</accession>
<dbReference type="OrthoDB" id="4865484at2759"/>
<sequence>MSVAHRGSKYGQVYHYAATPAGEAETPLIGWLSERAPLVVTGAKKQLKLFGHVYQAHVLMEKPTAPANGEERSTLRSSRYSAREGSNGNDGISKLVGKSPSIPPGRDRPKSTNVTTAVFKAYWYWYWDWDWARRPGQATLKRTGPSRTGSGIPDWLGPSCSAIHPKTRHSGSAGILARLPWALADEAGHGRGKRKAELCSFCQFFKTKGRRHRSLHAPATWHPVHNKQMAPMKPPDSLFRISHLSLSDNKVPSEPCLAARHQIAASSADGERKSKAKIECVYAIPAPPSTDANAQSGKQKSIKPRVPKPNKSTDAPQRSDGTRNVFGGMLETTGSKESALATKNTSSLLRQEPNVEGGSQGPEHPTQSIESTAFQRAFSTSDAEDLSDGSSSPRPRPYVSPHIDWPQARVLRVLDNILQWDCVAFCLIDRERFKRDLQTGASAYCTPALVDALLALSVVVFRHNVIDEVANRATEKPAWDVFSATLANEAIQTLHRGKWLPEAIPDIQALGVLTLYCACNGWKDETRNFAMDFAEAMRKYRVQNAGSTGTPMSRRRVSASTYCGAISMNRVLVQISRYRPGGPIDSQETTAKHPNSIGGGTCDSQSWTDHLLRPTLANEFVAGDSELRGDDIYLVAAELYQLIEQVFKTCCVLEKDRTFAEATATYIKGLEWYQSFFKYSEAYTGREPLILFVHTYYHFCILALFTPYMMDQTVVGNGGSPPGKICEEAANIILKLMNHHDSLAGDAEPVGFMRSFKNASLEFLEVYGRLQ</sequence>
<evidence type="ECO:0008006" key="4">
    <source>
        <dbReference type="Google" id="ProtNLM"/>
    </source>
</evidence>
<evidence type="ECO:0000256" key="1">
    <source>
        <dbReference type="SAM" id="MobiDB-lite"/>
    </source>
</evidence>
<feature type="compositionally biased region" description="Polar residues" evidence="1">
    <location>
        <begin position="332"/>
        <end position="349"/>
    </location>
</feature>